<keyword evidence="7" id="KW-1185">Reference proteome</keyword>
<evidence type="ECO:0000313" key="7">
    <source>
        <dbReference type="Proteomes" id="UP000321154"/>
    </source>
</evidence>
<dbReference type="SUPFAM" id="SSF55729">
    <property type="entry name" value="Acyl-CoA N-acyltransferases (Nat)"/>
    <property type="match status" value="1"/>
</dbReference>
<keyword evidence="2 6" id="KW-0012">Acyltransferase</keyword>
<reference evidence="5 7" key="1">
    <citation type="submission" date="2019-07" db="EMBL/GenBank/DDBJ databases">
        <title>Whole genome shotgun sequence of Frigoribacterium faeni NBRC 103066.</title>
        <authorList>
            <person name="Hosoyama A."/>
            <person name="Uohara A."/>
            <person name="Ohji S."/>
            <person name="Ichikawa N."/>
        </authorList>
    </citation>
    <scope>NUCLEOTIDE SEQUENCE [LARGE SCALE GENOMIC DNA]</scope>
    <source>
        <strain evidence="5 7">NBRC 103066</strain>
    </source>
</reference>
<comment type="caution">
    <text evidence="6">The sequence shown here is derived from an EMBL/GenBank/DDBJ whole genome shotgun (WGS) entry which is preliminary data.</text>
</comment>
<evidence type="ECO:0000256" key="2">
    <source>
        <dbReference type="ARBA" id="ARBA00023315"/>
    </source>
</evidence>
<dbReference type="GO" id="GO:0005737">
    <property type="term" value="C:cytoplasm"/>
    <property type="evidence" value="ECO:0007669"/>
    <property type="project" value="TreeGrafter"/>
</dbReference>
<dbReference type="RefSeq" id="WP_182501201.1">
    <property type="nucleotide sequence ID" value="NZ_BAAAHR010000003.1"/>
</dbReference>
<dbReference type="PANTHER" id="PTHR43792:SF8">
    <property type="entry name" value="[RIBOSOMAL PROTEIN US5]-ALANINE N-ACETYLTRANSFERASE"/>
    <property type="match status" value="1"/>
</dbReference>
<proteinExistence type="inferred from homology"/>
<evidence type="ECO:0000256" key="3">
    <source>
        <dbReference type="ARBA" id="ARBA00038502"/>
    </source>
</evidence>
<dbReference type="Proteomes" id="UP000522688">
    <property type="component" value="Unassembled WGS sequence"/>
</dbReference>
<dbReference type="PANTHER" id="PTHR43792">
    <property type="entry name" value="GNAT FAMILY, PUTATIVE (AFU_ORTHOLOGUE AFUA_3G00765)-RELATED-RELATED"/>
    <property type="match status" value="1"/>
</dbReference>
<name>A0A7W3JKU4_9MICO</name>
<dbReference type="PROSITE" id="PS51186">
    <property type="entry name" value="GNAT"/>
    <property type="match status" value="1"/>
</dbReference>
<dbReference type="InterPro" id="IPR016181">
    <property type="entry name" value="Acyl_CoA_acyltransferase"/>
</dbReference>
<dbReference type="GO" id="GO:0008999">
    <property type="term" value="F:protein-N-terminal-alanine acetyltransferase activity"/>
    <property type="evidence" value="ECO:0007669"/>
    <property type="project" value="UniProtKB-EC"/>
</dbReference>
<evidence type="ECO:0000256" key="1">
    <source>
        <dbReference type="ARBA" id="ARBA00022679"/>
    </source>
</evidence>
<dbReference type="AlphaFoldDB" id="A0A7W3JKU4"/>
<keyword evidence="1 6" id="KW-0808">Transferase</keyword>
<comment type="similarity">
    <text evidence="3">Belongs to the acetyltransferase family. RimJ subfamily.</text>
</comment>
<dbReference type="EC" id="2.3.1.267" evidence="6"/>
<evidence type="ECO:0000313" key="5">
    <source>
        <dbReference type="EMBL" id="GEK82536.1"/>
    </source>
</evidence>
<dbReference type="EMBL" id="JACGWW010000007">
    <property type="protein sequence ID" value="MBA8814742.1"/>
    <property type="molecule type" value="Genomic_DNA"/>
</dbReference>
<dbReference type="Pfam" id="PF13302">
    <property type="entry name" value="Acetyltransf_3"/>
    <property type="match status" value="1"/>
</dbReference>
<dbReference type="InterPro" id="IPR051531">
    <property type="entry name" value="N-acetyltransferase"/>
</dbReference>
<evidence type="ECO:0000313" key="6">
    <source>
        <dbReference type="EMBL" id="MBA8814742.1"/>
    </source>
</evidence>
<reference evidence="6 8" key="2">
    <citation type="submission" date="2020-07" db="EMBL/GenBank/DDBJ databases">
        <title>Sequencing the genomes of 1000 actinobacteria strains.</title>
        <authorList>
            <person name="Klenk H.-P."/>
        </authorList>
    </citation>
    <scope>NUCLEOTIDE SEQUENCE [LARGE SCALE GENOMIC DNA]</scope>
    <source>
        <strain evidence="6 8">DSM 10309</strain>
    </source>
</reference>
<evidence type="ECO:0000259" key="4">
    <source>
        <dbReference type="PROSITE" id="PS51186"/>
    </source>
</evidence>
<gene>
    <name evidence="6" type="ORF">FB463_003017</name>
    <name evidence="5" type="ORF">FFA01_08450</name>
</gene>
<sequence>MRYERPLSDTVHLREARVDDAAPLASAYTRNREHLAPWDPERPPSFFSEHGQRTLLTARLANAAAGEGQPFHLVEGDEIVGGISLNQIVRGPAQRATVGYWVDHEHVGRGLASAAVAAVADFAAETLRLHRLEAGALPRNAASRAVLSRSGFVEYGYAASYLRIAGRWEDHVLYHRLLG</sequence>
<feature type="domain" description="N-acetyltransferase" evidence="4">
    <location>
        <begin position="11"/>
        <end position="179"/>
    </location>
</feature>
<protein>
    <submittedName>
        <fullName evidence="5">GCN5 family N-acetyltransferase</fullName>
    </submittedName>
    <submittedName>
        <fullName evidence="6">Ribosomal-protein-alanine N-acetyltransferase</fullName>
        <ecNumber evidence="6">2.3.1.267</ecNumber>
    </submittedName>
</protein>
<evidence type="ECO:0000313" key="8">
    <source>
        <dbReference type="Proteomes" id="UP000522688"/>
    </source>
</evidence>
<dbReference type="Gene3D" id="3.40.630.30">
    <property type="match status" value="1"/>
</dbReference>
<accession>A0A7W3JKU4</accession>
<organism evidence="6 8">
    <name type="scientific">Frigoribacterium faeni</name>
    <dbReference type="NCBI Taxonomy" id="145483"/>
    <lineage>
        <taxon>Bacteria</taxon>
        <taxon>Bacillati</taxon>
        <taxon>Actinomycetota</taxon>
        <taxon>Actinomycetes</taxon>
        <taxon>Micrococcales</taxon>
        <taxon>Microbacteriaceae</taxon>
        <taxon>Frigoribacterium</taxon>
    </lineage>
</organism>
<dbReference type="InterPro" id="IPR000182">
    <property type="entry name" value="GNAT_dom"/>
</dbReference>
<dbReference type="Proteomes" id="UP000321154">
    <property type="component" value="Unassembled WGS sequence"/>
</dbReference>
<dbReference type="EMBL" id="BJUV01000006">
    <property type="protein sequence ID" value="GEK82536.1"/>
    <property type="molecule type" value="Genomic_DNA"/>
</dbReference>